<dbReference type="AlphaFoldDB" id="A0A1M6Y8A9"/>
<keyword evidence="2" id="KW-1185">Reference proteome</keyword>
<proteinExistence type="predicted"/>
<name>A0A1M6Y8A9_9FIRM</name>
<protein>
    <submittedName>
        <fullName evidence="1">Uncharacterized protein</fullName>
    </submittedName>
</protein>
<evidence type="ECO:0000313" key="1">
    <source>
        <dbReference type="EMBL" id="SHL14496.1"/>
    </source>
</evidence>
<organism evidence="1 2">
    <name type="scientific">Anaerocolumna jejuensis DSM 15929</name>
    <dbReference type="NCBI Taxonomy" id="1121322"/>
    <lineage>
        <taxon>Bacteria</taxon>
        <taxon>Bacillati</taxon>
        <taxon>Bacillota</taxon>
        <taxon>Clostridia</taxon>
        <taxon>Lachnospirales</taxon>
        <taxon>Lachnospiraceae</taxon>
        <taxon>Anaerocolumna</taxon>
    </lineage>
</organism>
<evidence type="ECO:0000313" key="2">
    <source>
        <dbReference type="Proteomes" id="UP000184386"/>
    </source>
</evidence>
<accession>A0A1M6Y8A9</accession>
<dbReference type="EMBL" id="FRAC01000024">
    <property type="protein sequence ID" value="SHL14496.1"/>
    <property type="molecule type" value="Genomic_DNA"/>
</dbReference>
<dbReference type="RefSeq" id="WP_170866705.1">
    <property type="nucleotide sequence ID" value="NZ_FRAC01000024.1"/>
</dbReference>
<reference evidence="1 2" key="1">
    <citation type="submission" date="2016-11" db="EMBL/GenBank/DDBJ databases">
        <authorList>
            <person name="Jaros S."/>
            <person name="Januszkiewicz K."/>
            <person name="Wedrychowicz H."/>
        </authorList>
    </citation>
    <scope>NUCLEOTIDE SEQUENCE [LARGE SCALE GENOMIC DNA]</scope>
    <source>
        <strain evidence="1 2">DSM 15929</strain>
    </source>
</reference>
<dbReference type="STRING" id="1121322.SAMN02745136_04196"/>
<gene>
    <name evidence="1" type="ORF">SAMN02745136_04196</name>
</gene>
<sequence length="58" mass="6318">MEFLVLFNSWNNVMIKKNLDPKLINCLINVPNPGVCAIDINGDCTEKDPNGGCAIQIG</sequence>
<dbReference type="Proteomes" id="UP000184386">
    <property type="component" value="Unassembled WGS sequence"/>
</dbReference>